<comment type="caution">
    <text evidence="7">The sequence shown here is derived from an EMBL/GenBank/DDBJ whole genome shotgun (WGS) entry which is preliminary data.</text>
</comment>
<dbReference type="Pfam" id="PF26168">
    <property type="entry name" value="Glyco_transf_N"/>
    <property type="match status" value="1"/>
</dbReference>
<evidence type="ECO:0000313" key="8">
    <source>
        <dbReference type="Proteomes" id="UP001634393"/>
    </source>
</evidence>
<dbReference type="Pfam" id="PF00201">
    <property type="entry name" value="UDPGT"/>
    <property type="match status" value="1"/>
</dbReference>
<dbReference type="FunFam" id="3.40.50.2000:FF:000060">
    <property type="entry name" value="Glycosyltransferase"/>
    <property type="match status" value="1"/>
</dbReference>
<keyword evidence="8" id="KW-1185">Reference proteome</keyword>
<dbReference type="AlphaFoldDB" id="A0ABD3TPE9"/>
<dbReference type="PANTHER" id="PTHR48044:SF29">
    <property type="entry name" value="GLYCOSYLTRANSFERASE"/>
    <property type="match status" value="1"/>
</dbReference>
<dbReference type="GO" id="GO:0008194">
    <property type="term" value="F:UDP-glycosyltransferase activity"/>
    <property type="evidence" value="ECO:0007669"/>
    <property type="project" value="UniProtKB-ARBA"/>
</dbReference>
<dbReference type="GO" id="GO:0016138">
    <property type="term" value="P:glycoside biosynthetic process"/>
    <property type="evidence" value="ECO:0007669"/>
    <property type="project" value="UniProtKB-ARBA"/>
</dbReference>
<proteinExistence type="inferred from homology"/>
<dbReference type="SUPFAM" id="SSF53756">
    <property type="entry name" value="UDP-Glycosyltransferase/glycogen phosphorylase"/>
    <property type="match status" value="1"/>
</dbReference>
<dbReference type="InterPro" id="IPR058980">
    <property type="entry name" value="Glyco_transf_N"/>
</dbReference>
<dbReference type="PANTHER" id="PTHR48044">
    <property type="entry name" value="GLYCOSYLTRANSFERASE"/>
    <property type="match status" value="1"/>
</dbReference>
<keyword evidence="2 4" id="KW-0328">Glycosyltransferase</keyword>
<protein>
    <recommendedName>
        <fullName evidence="5">Glycosyltransferase</fullName>
        <ecNumber evidence="5">2.4.1.-</ecNumber>
    </recommendedName>
</protein>
<dbReference type="EMBL" id="JBJXBP010000003">
    <property type="protein sequence ID" value="KAL3838180.1"/>
    <property type="molecule type" value="Genomic_DNA"/>
</dbReference>
<evidence type="ECO:0000313" key="7">
    <source>
        <dbReference type="EMBL" id="KAL3838180.1"/>
    </source>
</evidence>
<keyword evidence="3 4" id="KW-0808">Transferase</keyword>
<reference evidence="7 8" key="1">
    <citation type="submission" date="2024-12" db="EMBL/GenBank/DDBJ databases">
        <title>The unique morphological basis and parallel evolutionary history of personate flowers in Penstemon.</title>
        <authorList>
            <person name="Depatie T.H."/>
            <person name="Wessinger C.A."/>
        </authorList>
    </citation>
    <scope>NUCLEOTIDE SEQUENCE [LARGE SCALE GENOMIC DNA]</scope>
    <source>
        <strain evidence="7">WTNN_2</strain>
        <tissue evidence="7">Leaf</tissue>
    </source>
</reference>
<evidence type="ECO:0000256" key="2">
    <source>
        <dbReference type="ARBA" id="ARBA00022676"/>
    </source>
</evidence>
<evidence type="ECO:0000256" key="1">
    <source>
        <dbReference type="ARBA" id="ARBA00009995"/>
    </source>
</evidence>
<evidence type="ECO:0000256" key="5">
    <source>
        <dbReference type="RuleBase" id="RU362057"/>
    </source>
</evidence>
<dbReference type="PROSITE" id="PS00375">
    <property type="entry name" value="UDPGT"/>
    <property type="match status" value="1"/>
</dbReference>
<evidence type="ECO:0000256" key="4">
    <source>
        <dbReference type="RuleBase" id="RU003718"/>
    </source>
</evidence>
<dbReference type="CDD" id="cd03784">
    <property type="entry name" value="GT1_Gtf-like"/>
    <property type="match status" value="1"/>
</dbReference>
<dbReference type="EC" id="2.4.1.-" evidence="5"/>
<name>A0ABD3TPE9_9LAMI</name>
<gene>
    <name evidence="7" type="ORF">ACJIZ3_022771</name>
</gene>
<dbReference type="Proteomes" id="UP001634393">
    <property type="component" value="Unassembled WGS sequence"/>
</dbReference>
<dbReference type="InterPro" id="IPR035595">
    <property type="entry name" value="UDP_glycos_trans_CS"/>
</dbReference>
<feature type="domain" description="Glycosyltransferase N-terminal" evidence="6">
    <location>
        <begin position="7"/>
        <end position="177"/>
    </location>
</feature>
<organism evidence="7 8">
    <name type="scientific">Penstemon smallii</name>
    <dbReference type="NCBI Taxonomy" id="265156"/>
    <lineage>
        <taxon>Eukaryota</taxon>
        <taxon>Viridiplantae</taxon>
        <taxon>Streptophyta</taxon>
        <taxon>Embryophyta</taxon>
        <taxon>Tracheophyta</taxon>
        <taxon>Spermatophyta</taxon>
        <taxon>Magnoliopsida</taxon>
        <taxon>eudicotyledons</taxon>
        <taxon>Gunneridae</taxon>
        <taxon>Pentapetalae</taxon>
        <taxon>asterids</taxon>
        <taxon>lamiids</taxon>
        <taxon>Lamiales</taxon>
        <taxon>Plantaginaceae</taxon>
        <taxon>Cheloneae</taxon>
        <taxon>Penstemon</taxon>
    </lineage>
</organism>
<accession>A0ABD3TPE9</accession>
<dbReference type="Gene3D" id="3.40.50.2000">
    <property type="entry name" value="Glycogen Phosphorylase B"/>
    <property type="match status" value="2"/>
</dbReference>
<evidence type="ECO:0000256" key="3">
    <source>
        <dbReference type="ARBA" id="ARBA00022679"/>
    </source>
</evidence>
<evidence type="ECO:0000259" key="6">
    <source>
        <dbReference type="Pfam" id="PF26168"/>
    </source>
</evidence>
<sequence length="411" mass="47264">MMSEKDSISIKLVELDIPVTPQLPPHYHTTNGLPPDLMTPLKEALDAARPAFSSLLKTLNPDILLYDFIQPWAPEEAYSLNIPAVLFFTIGAAVTSFITHQWFDPETKYPFPAIYFRENECKNYIRLVKQERSRVINCLKRSCDIVLIKTFRELEGKYIDYLWNLSGKKFVQVGPLVQVGPCATDQNEENDHEIMEWLHGKDIRSTVFASFGTEYFLSEDEIEEIALGLELSNVNFIWVLRFPSAGDKEKTIDQLLPQGFLERVKGRGKVVEGWAPQQKILSHKSVGGFLSHCGWSSIMEGIYFGVPIIAVPMHLDQPFNARLVEEVGFGEEVVRNRDGKLERAEVARVVEKAVVDEMMRRRVEELSEEMRGKGEEEEIDVVVEELVKLCRREEKWMSDLMFMNEERLFVE</sequence>
<comment type="similarity">
    <text evidence="1 4">Belongs to the UDP-glycosyltransferase family.</text>
</comment>
<dbReference type="InterPro" id="IPR002213">
    <property type="entry name" value="UDP_glucos_trans"/>
</dbReference>